<comment type="caution">
    <text evidence="4">The sequence shown here is derived from an EMBL/GenBank/DDBJ whole genome shotgun (WGS) entry which is preliminary data.</text>
</comment>
<dbReference type="SUPFAM" id="SSF48452">
    <property type="entry name" value="TPR-like"/>
    <property type="match status" value="1"/>
</dbReference>
<dbReference type="PANTHER" id="PTHR44858:SF1">
    <property type="entry name" value="UDP-N-ACETYLGLUCOSAMINE--PEPTIDE N-ACETYLGLUCOSAMINYLTRANSFERASE SPINDLY-RELATED"/>
    <property type="match status" value="1"/>
</dbReference>
<gene>
    <name evidence="4" type="ORF">Psi01_46960</name>
</gene>
<evidence type="ECO:0000256" key="2">
    <source>
        <dbReference type="ARBA" id="ARBA00022803"/>
    </source>
</evidence>
<dbReference type="InterPro" id="IPR019734">
    <property type="entry name" value="TPR_rpt"/>
</dbReference>
<feature type="repeat" description="TPR" evidence="3">
    <location>
        <begin position="579"/>
        <end position="612"/>
    </location>
</feature>
<dbReference type="AlphaFoldDB" id="A0A8J3WNN4"/>
<accession>A0A8J3WNN4</accession>
<dbReference type="Pfam" id="PF13432">
    <property type="entry name" value="TPR_16"/>
    <property type="match status" value="1"/>
</dbReference>
<evidence type="ECO:0008006" key="6">
    <source>
        <dbReference type="Google" id="ProtNLM"/>
    </source>
</evidence>
<keyword evidence="5" id="KW-1185">Reference proteome</keyword>
<dbReference type="RefSeq" id="WP_239127946.1">
    <property type="nucleotide sequence ID" value="NZ_BOOJ01000037.1"/>
</dbReference>
<feature type="repeat" description="TPR" evidence="3">
    <location>
        <begin position="512"/>
        <end position="545"/>
    </location>
</feature>
<keyword evidence="1" id="KW-0677">Repeat</keyword>
<proteinExistence type="predicted"/>
<protein>
    <recommendedName>
        <fullName evidence="6">Tetratricopeptide repeat protein</fullName>
    </recommendedName>
</protein>
<dbReference type="SMART" id="SM00028">
    <property type="entry name" value="TPR"/>
    <property type="match status" value="8"/>
</dbReference>
<dbReference type="PROSITE" id="PS50293">
    <property type="entry name" value="TPR_REGION"/>
    <property type="match status" value="1"/>
</dbReference>
<dbReference type="PROSITE" id="PS50005">
    <property type="entry name" value="TPR"/>
    <property type="match status" value="4"/>
</dbReference>
<evidence type="ECO:0000313" key="4">
    <source>
        <dbReference type="EMBL" id="GIH94066.1"/>
    </source>
</evidence>
<organism evidence="4 5">
    <name type="scientific">Planobispora siamensis</name>
    <dbReference type="NCBI Taxonomy" id="936338"/>
    <lineage>
        <taxon>Bacteria</taxon>
        <taxon>Bacillati</taxon>
        <taxon>Actinomycetota</taxon>
        <taxon>Actinomycetes</taxon>
        <taxon>Streptosporangiales</taxon>
        <taxon>Streptosporangiaceae</taxon>
        <taxon>Planobispora</taxon>
    </lineage>
</organism>
<sequence>MAPDLRDRVIARWEGMEARLEEDERILVPAPRRTLRLANGVAEFLAECLPACRPPVAAPFTLVVRNLHRADPTDRELVEILVRRLDPAVLTVVVLGAGAPPTWFRGLVPAPGAPLPGWLSGVTISERDGAAGAVPGRDGLAPGDAAAHVASECTDERSRAAYEAASPAERARLHDLRAGELEAAGEFSLRLGAVPFHRERGSDPAGLGAAALWTAVDHCVHEGFLAAVIELGVRGLRLAERGSEQWWRFAQRTATALGALGRQEEARDLYEYVRRVSQDPAVHAACAYGTAMLDARHPDPAARDLGRATGWINQAIAISSLLPDPRERAFKLGFDRNGQALIEMRQKRPARALALVESAIALAEAELGDRHPVHRMVLHANRGQLLAVLGRTKEALEEYGAAIAVDPLFADYYLDRGNLLLSLGRIEDALADYEAAINVSPPLPEAYYNRAELHLVTGDLESGRADLDRVLELDPGYLDAYVNRAGVLAMLGHEARARDDVAAGLGLAPGHPHLLTVRGQLDVEAGRFEEAAAAFDAALAREPGLGAAWANRGILRYRLGDPAGAAADLGRAIELGESAELYFNRAMALRDLGDEAGARRDIRRALDLDPGDPDIRAALDF</sequence>
<evidence type="ECO:0000256" key="3">
    <source>
        <dbReference type="PROSITE-ProRule" id="PRU00339"/>
    </source>
</evidence>
<feature type="repeat" description="TPR" evidence="3">
    <location>
        <begin position="410"/>
        <end position="443"/>
    </location>
</feature>
<dbReference type="Pfam" id="PF13414">
    <property type="entry name" value="TPR_11"/>
    <property type="match status" value="1"/>
</dbReference>
<name>A0A8J3WNN4_9ACTN</name>
<dbReference type="Proteomes" id="UP000619788">
    <property type="component" value="Unassembled WGS sequence"/>
</dbReference>
<dbReference type="InterPro" id="IPR011990">
    <property type="entry name" value="TPR-like_helical_dom_sf"/>
</dbReference>
<reference evidence="4 5" key="1">
    <citation type="submission" date="2021-01" db="EMBL/GenBank/DDBJ databases">
        <title>Whole genome shotgun sequence of Planobispora siamensis NBRC 107568.</title>
        <authorList>
            <person name="Komaki H."/>
            <person name="Tamura T."/>
        </authorList>
    </citation>
    <scope>NUCLEOTIDE SEQUENCE [LARGE SCALE GENOMIC DNA]</scope>
    <source>
        <strain evidence="4 5">NBRC 107568</strain>
    </source>
</reference>
<dbReference type="EMBL" id="BOOJ01000037">
    <property type="protein sequence ID" value="GIH94066.1"/>
    <property type="molecule type" value="Genomic_DNA"/>
</dbReference>
<evidence type="ECO:0000313" key="5">
    <source>
        <dbReference type="Proteomes" id="UP000619788"/>
    </source>
</evidence>
<evidence type="ECO:0000256" key="1">
    <source>
        <dbReference type="ARBA" id="ARBA00022737"/>
    </source>
</evidence>
<dbReference type="Gene3D" id="1.25.40.10">
    <property type="entry name" value="Tetratricopeptide repeat domain"/>
    <property type="match status" value="4"/>
</dbReference>
<dbReference type="InterPro" id="IPR050498">
    <property type="entry name" value="Ycf3"/>
</dbReference>
<dbReference type="PANTHER" id="PTHR44858">
    <property type="entry name" value="TETRATRICOPEPTIDE REPEAT PROTEIN 6"/>
    <property type="match status" value="1"/>
</dbReference>
<keyword evidence="2 3" id="KW-0802">TPR repeat</keyword>
<feature type="repeat" description="TPR" evidence="3">
    <location>
        <begin position="444"/>
        <end position="477"/>
    </location>
</feature>